<feature type="chain" id="PRO_5015412273" evidence="1">
    <location>
        <begin position="27"/>
        <end position="433"/>
    </location>
</feature>
<dbReference type="PANTHER" id="PTHR43649:SF12">
    <property type="entry name" value="DIACETYLCHITOBIOSE BINDING PROTEIN DASA"/>
    <property type="match status" value="1"/>
</dbReference>
<evidence type="ECO:0000313" key="2">
    <source>
        <dbReference type="EMBL" id="PRX50748.1"/>
    </source>
</evidence>
<dbReference type="InterPro" id="IPR050490">
    <property type="entry name" value="Bact_solute-bd_prot1"/>
</dbReference>
<dbReference type="RefSeq" id="WP_106252597.1">
    <property type="nucleotide sequence ID" value="NZ_PVNG01000037.1"/>
</dbReference>
<accession>A0A2T0M1X2</accession>
<dbReference type="Proteomes" id="UP000238312">
    <property type="component" value="Unassembled WGS sequence"/>
</dbReference>
<dbReference type="Pfam" id="PF01547">
    <property type="entry name" value="SBP_bac_1"/>
    <property type="match status" value="1"/>
</dbReference>
<sequence length="433" mass="46600">MMRRSVSHRLPRAMVILAAVAVTASACGIEGTKNSKVGAPEPGETITYWSMWEENEPQATVIKEAITAFTKETAIQVKVEWQGRKVLQKLTPALRSGDVPDLVDQDGNSVRGAMVANGQHHDLSAVMSAQVPGEGKTVAEVGPGRYRDLITDSAGKPFLVPYEALGYGIFYNGAKHPELAAASPATWDDFIAMLDGRKAKVALDGDIGSYAALWTVHALGAELGAGKVRELAADKTGGAWSGPQVRPALERIEKLAKGGYFAPGSFGSKFPAMQEKWAAGQADFLLMGSWAPSETQKSAPQDFQYRALPFPGMSAVQAAVIGFAVPKRAAHPAAAERFIASFMKKERMQGLATVALNITTRPDIPAPEQLADIARQLTNKPVTPFYEGLDTLGTYPIEVFEPVHTEFLSGKITAAEFVTRLGEKQAEFWKKNS</sequence>
<dbReference type="Gene3D" id="3.40.190.10">
    <property type="entry name" value="Periplasmic binding protein-like II"/>
    <property type="match status" value="1"/>
</dbReference>
<organism evidence="2 3">
    <name type="scientific">Nonomuraea fuscirosea</name>
    <dbReference type="NCBI Taxonomy" id="1291556"/>
    <lineage>
        <taxon>Bacteria</taxon>
        <taxon>Bacillati</taxon>
        <taxon>Actinomycetota</taxon>
        <taxon>Actinomycetes</taxon>
        <taxon>Streptosporangiales</taxon>
        <taxon>Streptosporangiaceae</taxon>
        <taxon>Nonomuraea</taxon>
    </lineage>
</organism>
<dbReference type="EMBL" id="PVNG01000037">
    <property type="protein sequence ID" value="PRX50748.1"/>
    <property type="molecule type" value="Genomic_DNA"/>
</dbReference>
<dbReference type="SUPFAM" id="SSF53850">
    <property type="entry name" value="Periplasmic binding protein-like II"/>
    <property type="match status" value="1"/>
</dbReference>
<dbReference type="PANTHER" id="PTHR43649">
    <property type="entry name" value="ARABINOSE-BINDING PROTEIN-RELATED"/>
    <property type="match status" value="1"/>
</dbReference>
<feature type="signal peptide" evidence="1">
    <location>
        <begin position="1"/>
        <end position="26"/>
    </location>
</feature>
<dbReference type="PROSITE" id="PS51257">
    <property type="entry name" value="PROKAR_LIPOPROTEIN"/>
    <property type="match status" value="1"/>
</dbReference>
<name>A0A2T0M1X2_9ACTN</name>
<dbReference type="OrthoDB" id="8317736at2"/>
<gene>
    <name evidence="2" type="ORF">B0I32_13735</name>
</gene>
<protein>
    <submittedName>
        <fullName evidence="2">Carbohydrate ABC transporter substrate-binding protein (CUT1 family)</fullName>
    </submittedName>
</protein>
<dbReference type="AlphaFoldDB" id="A0A2T0M1X2"/>
<keyword evidence="1" id="KW-0732">Signal</keyword>
<keyword evidence="3" id="KW-1185">Reference proteome</keyword>
<reference evidence="2 3" key="1">
    <citation type="submission" date="2018-03" db="EMBL/GenBank/DDBJ databases">
        <title>Genomic Encyclopedia of Type Strains, Phase III (KMG-III): the genomes of soil and plant-associated and newly described type strains.</title>
        <authorList>
            <person name="Whitman W."/>
        </authorList>
    </citation>
    <scope>NUCLEOTIDE SEQUENCE [LARGE SCALE GENOMIC DNA]</scope>
    <source>
        <strain evidence="2 3">CGMCC 4.7104</strain>
    </source>
</reference>
<evidence type="ECO:0000256" key="1">
    <source>
        <dbReference type="SAM" id="SignalP"/>
    </source>
</evidence>
<dbReference type="InterPro" id="IPR006059">
    <property type="entry name" value="SBP"/>
</dbReference>
<comment type="caution">
    <text evidence="2">The sequence shown here is derived from an EMBL/GenBank/DDBJ whole genome shotgun (WGS) entry which is preliminary data.</text>
</comment>
<proteinExistence type="predicted"/>
<evidence type="ECO:0000313" key="3">
    <source>
        <dbReference type="Proteomes" id="UP000238312"/>
    </source>
</evidence>